<reference evidence="1" key="1">
    <citation type="submission" date="2022-10" db="EMBL/GenBank/DDBJ databases">
        <title>Shewanella flava sp. nov, isolated from the estuary of the Fenhe River into the Yellow River.</title>
        <authorList>
            <person name="Li Y."/>
        </authorList>
    </citation>
    <scope>NUCLEOTIDE SEQUENCE</scope>
    <source>
        <strain evidence="1">FYR11-62</strain>
    </source>
</reference>
<dbReference type="RefSeq" id="WP_264726384.1">
    <property type="nucleotide sequence ID" value="NZ_JAPDMX010000024.1"/>
</dbReference>
<dbReference type="Proteomes" id="UP001163714">
    <property type="component" value="Unassembled WGS sequence"/>
</dbReference>
<gene>
    <name evidence="1" type="ORF">OHT75_10290</name>
</gene>
<evidence type="ECO:0000313" key="1">
    <source>
        <dbReference type="EMBL" id="MCW3172869.1"/>
    </source>
</evidence>
<name>A0ABT3IAA7_9GAMM</name>
<accession>A0ABT3IAA7</accession>
<keyword evidence="2" id="KW-1185">Reference proteome</keyword>
<organism evidence="1 2">
    <name type="scientific">Shewanella subflava</name>
    <dbReference type="NCBI Taxonomy" id="2986476"/>
    <lineage>
        <taxon>Bacteria</taxon>
        <taxon>Pseudomonadati</taxon>
        <taxon>Pseudomonadota</taxon>
        <taxon>Gammaproteobacteria</taxon>
        <taxon>Alteromonadales</taxon>
        <taxon>Shewanellaceae</taxon>
        <taxon>Shewanella</taxon>
    </lineage>
</organism>
<proteinExistence type="predicted"/>
<comment type="caution">
    <text evidence="1">The sequence shown here is derived from an EMBL/GenBank/DDBJ whole genome shotgun (WGS) entry which is preliminary data.</text>
</comment>
<protein>
    <submittedName>
        <fullName evidence="1">Uncharacterized protein</fullName>
    </submittedName>
</protein>
<sequence length="84" mass="9737">MNQSALDISERRGNPLPNSELWEQATAEQKLALYDLHRFGYRLLFMRHSVKGPIAVVCQQDDIALIYHDGEIDLHPKISIRQQH</sequence>
<evidence type="ECO:0000313" key="2">
    <source>
        <dbReference type="Proteomes" id="UP001163714"/>
    </source>
</evidence>
<dbReference type="EMBL" id="JAPDMX010000024">
    <property type="protein sequence ID" value="MCW3172869.1"/>
    <property type="molecule type" value="Genomic_DNA"/>
</dbReference>